<comment type="subcellular location">
    <subcellularLocation>
        <location evidence="1">Nucleus</location>
    </subcellularLocation>
</comment>
<keyword evidence="6" id="KW-0804">Transcription</keyword>
<dbReference type="PANTHER" id="PTHR44040:SF1">
    <property type="entry name" value="RETINOBLASTOMA-BINDING PROTEIN 5"/>
    <property type="match status" value="1"/>
</dbReference>
<keyword evidence="2 10" id="KW-0853">WD repeat</keyword>
<evidence type="ECO:0000256" key="4">
    <source>
        <dbReference type="ARBA" id="ARBA00022853"/>
    </source>
</evidence>
<keyword evidence="12" id="KW-1133">Transmembrane helix</keyword>
<dbReference type="EMBL" id="AZIM01001615">
    <property type="protein sequence ID" value="ETE66247.1"/>
    <property type="molecule type" value="Genomic_DNA"/>
</dbReference>
<keyword evidence="5" id="KW-0805">Transcription regulation</keyword>
<evidence type="ECO:0000256" key="7">
    <source>
        <dbReference type="ARBA" id="ARBA00023242"/>
    </source>
</evidence>
<evidence type="ECO:0000256" key="8">
    <source>
        <dbReference type="ARBA" id="ARBA00054823"/>
    </source>
</evidence>
<dbReference type="InterPro" id="IPR037850">
    <property type="entry name" value="RBBP5/Swd1"/>
</dbReference>
<gene>
    <name evidence="13" type="primary">RBBP5</name>
    <name evidence="13" type="ORF">L345_07973</name>
</gene>
<feature type="region of interest" description="Disordered" evidence="11">
    <location>
        <begin position="319"/>
        <end position="352"/>
    </location>
</feature>
<dbReference type="PROSITE" id="PS50082">
    <property type="entry name" value="WD_REPEATS_2"/>
    <property type="match status" value="1"/>
</dbReference>
<dbReference type="SUPFAM" id="SSF117289">
    <property type="entry name" value="Nucleoporin domain"/>
    <property type="match status" value="1"/>
</dbReference>
<feature type="repeat" description="WD" evidence="10">
    <location>
        <begin position="37"/>
        <end position="78"/>
    </location>
</feature>
<proteinExistence type="predicted"/>
<keyword evidence="12" id="KW-0812">Transmembrane</keyword>
<sequence length="769" mass="85728">MALTCTFNRWGTLLAVGCNDGRIVIWDFLTRGIAKIISAHIHPVCSLCWSRDGHKLVSASTDNMVSQWDVLTGDCDQRFRFPSPILKVQYHPRDQNKVLVCPMKSAPVMLTLSDSKHVVLPVDDDSDLNVVASFDRRGEYIYTGNAKGKILVLKTDTQDLVASFRVTTGTSNTTAIKSIEFARKGSCFLINTADRIIRVYDGREILTCGRDGEPEPMQKLQDLVNRTPWKKCCFSGDGEYIVAGSARQHALYIWEKSIGNLVKILHGTRGELLLDVAWHPVRPIIASISSGVVSIWAQNQVENWSAFAPDFKELDENVEYEERESEFDIEDEDKSEPEQTGADAAEDEEVDVTSVDPIAAFCSSDEELEDSKALLYLPIAPEVEDPEENPYGPPPDAVQTALPDDGIGSEKKRPSLSDGPQPPKKKPKTTNIELQGVPNDEVHPLLGVKGDGKSKKKQAGRPKGSKGKEKDSPFKPKLYKGDRGSLPLEGAAKGKVQAELGQPLPEVALVVLLFFSVNTGREEMLRIIRNIPRNIGASGRSSPLSLVSISSTSCSVTCGMGYKVEETCQIGPNGERRYCDIRKVECLTNWLCGMLHFTILVDKPFEFQCLYPTEIGPEIKSFSYSWRIARGIITTDDVLFKPFKTTGFVIKLSPAKEYDAGTYRCDVQFIRSYKIVKRIYFGIRVIPGHLVDLNFDKSLTLEQHLESEKEKNQQNATSISVQKQQPFWRQRTLFVFLIGIGSGVVGGILLHNIFYYLVKVPNNYGYVEE</sequence>
<dbReference type="Proteomes" id="UP000018936">
    <property type="component" value="Unassembled WGS sequence"/>
</dbReference>
<feature type="region of interest" description="Disordered" evidence="11">
    <location>
        <begin position="383"/>
        <end position="485"/>
    </location>
</feature>
<dbReference type="Pfam" id="PF00400">
    <property type="entry name" value="WD40"/>
    <property type="match status" value="2"/>
</dbReference>
<keyword evidence="12" id="KW-0472">Membrane</keyword>
<reference evidence="13 14" key="1">
    <citation type="journal article" date="2013" name="Proc. Natl. Acad. Sci. U.S.A.">
        <title>The king cobra genome reveals dynamic gene evolution and adaptation in the snake venom system.</title>
        <authorList>
            <person name="Vonk F.J."/>
            <person name="Casewell N.R."/>
            <person name="Henkel C.V."/>
            <person name="Heimberg A.M."/>
            <person name="Jansen H.J."/>
            <person name="McCleary R.J."/>
            <person name="Kerkkamp H.M."/>
            <person name="Vos R.A."/>
            <person name="Guerreiro I."/>
            <person name="Calvete J.J."/>
            <person name="Wuster W."/>
            <person name="Woods A.E."/>
            <person name="Logan J.M."/>
            <person name="Harrison R.A."/>
            <person name="Castoe T.A."/>
            <person name="de Koning A.P."/>
            <person name="Pollock D.D."/>
            <person name="Yandell M."/>
            <person name="Calderon D."/>
            <person name="Renjifo C."/>
            <person name="Currier R.B."/>
            <person name="Salgado D."/>
            <person name="Pla D."/>
            <person name="Sanz L."/>
            <person name="Hyder A.S."/>
            <person name="Ribeiro J.M."/>
            <person name="Arntzen J.W."/>
            <person name="van den Thillart G.E."/>
            <person name="Boetzer M."/>
            <person name="Pirovano W."/>
            <person name="Dirks R.P."/>
            <person name="Spaink H.P."/>
            <person name="Duboule D."/>
            <person name="McGlinn E."/>
            <person name="Kini R.M."/>
            <person name="Richardson M.K."/>
        </authorList>
    </citation>
    <scope>NUCLEOTIDE SEQUENCE</scope>
    <source>
        <tissue evidence="13">Blood</tissue>
    </source>
</reference>
<evidence type="ECO:0000256" key="12">
    <source>
        <dbReference type="SAM" id="Phobius"/>
    </source>
</evidence>
<name>V8NXF2_OPHHA</name>
<evidence type="ECO:0000256" key="3">
    <source>
        <dbReference type="ARBA" id="ARBA00022737"/>
    </source>
</evidence>
<dbReference type="PROSITE" id="PS50294">
    <property type="entry name" value="WD_REPEATS_REGION"/>
    <property type="match status" value="1"/>
</dbReference>
<evidence type="ECO:0000256" key="1">
    <source>
        <dbReference type="ARBA" id="ARBA00004123"/>
    </source>
</evidence>
<feature type="compositionally biased region" description="Basic and acidic residues" evidence="11">
    <location>
        <begin position="466"/>
        <end position="483"/>
    </location>
</feature>
<keyword evidence="4" id="KW-0156">Chromatin regulator</keyword>
<keyword evidence="14" id="KW-1185">Reference proteome</keyword>
<evidence type="ECO:0000256" key="11">
    <source>
        <dbReference type="SAM" id="MobiDB-lite"/>
    </source>
</evidence>
<dbReference type="AlphaFoldDB" id="V8NXF2"/>
<evidence type="ECO:0000313" key="14">
    <source>
        <dbReference type="Proteomes" id="UP000018936"/>
    </source>
</evidence>
<evidence type="ECO:0000313" key="13">
    <source>
        <dbReference type="EMBL" id="ETE66247.1"/>
    </source>
</evidence>
<keyword evidence="3" id="KW-0677">Repeat</keyword>
<dbReference type="FunFam" id="2.130.10.10:FF:000066">
    <property type="entry name" value="retinoblastoma-binding protein 5 isoform X2"/>
    <property type="match status" value="1"/>
</dbReference>
<accession>V8NXF2</accession>
<dbReference type="SMART" id="SM00320">
    <property type="entry name" value="WD40"/>
    <property type="match status" value="5"/>
</dbReference>
<comment type="caution">
    <text evidence="13">The sequence shown here is derived from an EMBL/GenBank/DDBJ whole genome shotgun (WGS) entry which is preliminary data.</text>
</comment>
<evidence type="ECO:0000256" key="10">
    <source>
        <dbReference type="PROSITE-ProRule" id="PRU00221"/>
    </source>
</evidence>
<evidence type="ECO:0000256" key="5">
    <source>
        <dbReference type="ARBA" id="ARBA00023015"/>
    </source>
</evidence>
<feature type="transmembrane region" description="Helical" evidence="12">
    <location>
        <begin position="733"/>
        <end position="758"/>
    </location>
</feature>
<evidence type="ECO:0000256" key="9">
    <source>
        <dbReference type="ARBA" id="ARBA00071117"/>
    </source>
</evidence>
<dbReference type="CDD" id="cd00096">
    <property type="entry name" value="Ig"/>
    <property type="match status" value="1"/>
</dbReference>
<comment type="function">
    <text evidence="8">In embryonic stem (ES) cells, plays a crucial role in the differentiation potential, particularly along the neural lineage, regulating gene induction and H3 'Lys-4' methylation at key developmental loci, including that mediated by retinoic acid. Does not affect ES cell self-renewal. Component or associated component of some histone methyltransferase complexes which regulates transcription through recruitment of those complexes to gene promoters. As part of the MLL1/MLL complex, involved in mono-, di- and trimethylation at 'Lys-4' of histone H3. Histone H3 'Lys-4' methylation represents a specific tag for epigenetic transcriptional activation. In association with ASH2L and WDR5, stimulates the histone methyltransferase activities of KMT2A, KMT2B, KMT2C, KMT2D, SETD1A and SETD1B.</text>
</comment>
<keyword evidence="7" id="KW-0539">Nucleus</keyword>
<dbReference type="GO" id="GO:0048188">
    <property type="term" value="C:Set1C/COMPASS complex"/>
    <property type="evidence" value="ECO:0007669"/>
    <property type="project" value="InterPro"/>
</dbReference>
<feature type="compositionally biased region" description="Basic residues" evidence="11">
    <location>
        <begin position="454"/>
        <end position="465"/>
    </location>
</feature>
<dbReference type="OrthoDB" id="196858at2759"/>
<dbReference type="PANTHER" id="PTHR44040">
    <property type="entry name" value="RETINOBLASTOMA-BINDING PROTEIN 5"/>
    <property type="match status" value="1"/>
</dbReference>
<dbReference type="InterPro" id="IPR015943">
    <property type="entry name" value="WD40/YVTN_repeat-like_dom_sf"/>
</dbReference>
<dbReference type="Gene3D" id="2.130.10.10">
    <property type="entry name" value="YVTN repeat-like/Quinoprotein amine dehydrogenase"/>
    <property type="match status" value="1"/>
</dbReference>
<evidence type="ECO:0000256" key="2">
    <source>
        <dbReference type="ARBA" id="ARBA00022574"/>
    </source>
</evidence>
<organism evidence="13 14">
    <name type="scientific">Ophiophagus hannah</name>
    <name type="common">King cobra</name>
    <name type="synonym">Naja hannah</name>
    <dbReference type="NCBI Taxonomy" id="8665"/>
    <lineage>
        <taxon>Eukaryota</taxon>
        <taxon>Metazoa</taxon>
        <taxon>Chordata</taxon>
        <taxon>Craniata</taxon>
        <taxon>Vertebrata</taxon>
        <taxon>Euteleostomi</taxon>
        <taxon>Lepidosauria</taxon>
        <taxon>Squamata</taxon>
        <taxon>Bifurcata</taxon>
        <taxon>Unidentata</taxon>
        <taxon>Episquamata</taxon>
        <taxon>Toxicofera</taxon>
        <taxon>Serpentes</taxon>
        <taxon>Colubroidea</taxon>
        <taxon>Elapidae</taxon>
        <taxon>Elapinae</taxon>
        <taxon>Ophiophagus</taxon>
    </lineage>
</organism>
<dbReference type="GO" id="GO:0006325">
    <property type="term" value="P:chromatin organization"/>
    <property type="evidence" value="ECO:0007669"/>
    <property type="project" value="UniProtKB-KW"/>
</dbReference>
<dbReference type="InterPro" id="IPR001680">
    <property type="entry name" value="WD40_rpt"/>
</dbReference>
<feature type="compositionally biased region" description="Acidic residues" evidence="11">
    <location>
        <begin position="319"/>
        <end position="335"/>
    </location>
</feature>
<protein>
    <recommendedName>
        <fullName evidence="9">Retinoblastoma-binding protein 5</fullName>
    </recommendedName>
</protein>
<evidence type="ECO:0000256" key="6">
    <source>
        <dbReference type="ARBA" id="ARBA00023163"/>
    </source>
</evidence>